<dbReference type="Gene3D" id="3.90.650.10">
    <property type="entry name" value="PurM-like C-terminal domain"/>
    <property type="match status" value="1"/>
</dbReference>
<evidence type="ECO:0000313" key="2">
    <source>
        <dbReference type="EMBL" id="VVM06743.1"/>
    </source>
</evidence>
<protein>
    <submittedName>
        <fullName evidence="2">Partial phosphoribosylformylglycinamidine synthase</fullName>
        <ecNumber evidence="2">6.3.5.3</ecNumber>
    </submittedName>
</protein>
<proteinExistence type="predicted"/>
<dbReference type="InterPro" id="IPR010074">
    <property type="entry name" value="PRibForGlyAmidine_synth_PurL"/>
</dbReference>
<dbReference type="Proteomes" id="UP000381693">
    <property type="component" value="Unassembled WGS sequence"/>
</dbReference>
<dbReference type="EMBL" id="CABFUZ020000125">
    <property type="protein sequence ID" value="VVM06743.1"/>
    <property type="molecule type" value="Genomic_DNA"/>
</dbReference>
<organism evidence="2 3">
    <name type="scientific">Methylacidimicrobium cyclopophantes</name>
    <dbReference type="NCBI Taxonomy" id="1041766"/>
    <lineage>
        <taxon>Bacteria</taxon>
        <taxon>Pseudomonadati</taxon>
        <taxon>Verrucomicrobiota</taxon>
        <taxon>Methylacidimicrobium</taxon>
    </lineage>
</organism>
<reference evidence="2" key="1">
    <citation type="submission" date="2019-09" db="EMBL/GenBank/DDBJ databases">
        <authorList>
            <person name="Cremers G."/>
        </authorList>
    </citation>
    <scope>NUCLEOTIDE SEQUENCE [LARGE SCALE GENOMIC DNA]</scope>
    <source>
        <strain evidence="2">3B</strain>
    </source>
</reference>
<dbReference type="AlphaFoldDB" id="A0A5E6MFW2"/>
<feature type="non-terminal residue" evidence="2">
    <location>
        <position position="1"/>
    </location>
</feature>
<dbReference type="GO" id="GO:0004642">
    <property type="term" value="F:phosphoribosylformylglycinamidine synthase activity"/>
    <property type="evidence" value="ECO:0007669"/>
    <property type="project" value="UniProtKB-EC"/>
</dbReference>
<evidence type="ECO:0000259" key="1">
    <source>
        <dbReference type="Pfam" id="PF02769"/>
    </source>
</evidence>
<dbReference type="GO" id="GO:0006189">
    <property type="term" value="P:'de novo' IMP biosynthetic process"/>
    <property type="evidence" value="ECO:0007669"/>
    <property type="project" value="InterPro"/>
</dbReference>
<dbReference type="PANTHER" id="PTHR43555:SF1">
    <property type="entry name" value="PHOSPHORIBOSYLFORMYLGLYCINAMIDINE SYNTHASE SUBUNIT PURL"/>
    <property type="match status" value="1"/>
</dbReference>
<dbReference type="InterPro" id="IPR010918">
    <property type="entry name" value="PurM-like_C_dom"/>
</dbReference>
<keyword evidence="3" id="KW-1185">Reference proteome</keyword>
<name>A0A5E6MFW2_9BACT</name>
<sequence>GPAPAVDLRRERALSSSLRSLIGKGLVRSAHDLSDGGLAIALLESSLAGPEIRGAELSLPVSMAAEDLLFGESQGRVLITVSSEDLPAVEEECARREIEILRIGRITGSSLRLEQGGQRLEVELAELERLWKGALSEILRPDAEFR</sequence>
<gene>
    <name evidence="2" type="primary">purL/PFAS</name>
    <name evidence="2" type="ORF">MAMC_01219</name>
</gene>
<feature type="domain" description="PurM-like C-terminal" evidence="1">
    <location>
        <begin position="5"/>
        <end position="109"/>
    </location>
</feature>
<evidence type="ECO:0000313" key="3">
    <source>
        <dbReference type="Proteomes" id="UP000381693"/>
    </source>
</evidence>
<dbReference type="SUPFAM" id="SSF56042">
    <property type="entry name" value="PurM C-terminal domain-like"/>
    <property type="match status" value="1"/>
</dbReference>
<dbReference type="Pfam" id="PF02769">
    <property type="entry name" value="AIRS_C"/>
    <property type="match status" value="1"/>
</dbReference>
<dbReference type="RefSeq" id="WP_246189583.1">
    <property type="nucleotide sequence ID" value="NZ_CABFUZ020000125.1"/>
</dbReference>
<comment type="caution">
    <text evidence="2">The sequence shown here is derived from an EMBL/GenBank/DDBJ whole genome shotgun (WGS) entry which is preliminary data.</text>
</comment>
<accession>A0A5E6MFW2</accession>
<dbReference type="PANTHER" id="PTHR43555">
    <property type="entry name" value="PHOSPHORIBOSYLFORMYLGLYCINAMIDINE SYNTHASE SUBUNIT PURL"/>
    <property type="match status" value="1"/>
</dbReference>
<dbReference type="EC" id="6.3.5.3" evidence="2"/>
<dbReference type="InterPro" id="IPR036676">
    <property type="entry name" value="PurM-like_C_sf"/>
</dbReference>
<keyword evidence="2" id="KW-0436">Ligase</keyword>